<feature type="transmembrane region" description="Helical" evidence="1">
    <location>
        <begin position="66"/>
        <end position="87"/>
    </location>
</feature>
<gene>
    <name evidence="2" type="ORF">SAMN05660706_10850</name>
</gene>
<dbReference type="Pfam" id="PF06686">
    <property type="entry name" value="SpoIIIAC"/>
    <property type="match status" value="2"/>
</dbReference>
<keyword evidence="3" id="KW-1185">Reference proteome</keyword>
<reference evidence="3" key="1">
    <citation type="submission" date="2016-10" db="EMBL/GenBank/DDBJ databases">
        <authorList>
            <person name="Varghese N."/>
            <person name="Submissions S."/>
        </authorList>
    </citation>
    <scope>NUCLEOTIDE SEQUENCE [LARGE SCALE GENOMIC DNA]</scope>
    <source>
        <strain evidence="3">DSM 3669</strain>
    </source>
</reference>
<dbReference type="NCBIfam" id="TIGR02849">
    <property type="entry name" value="spore_III_AD"/>
    <property type="match status" value="1"/>
</dbReference>
<dbReference type="InterPro" id="IPR025664">
    <property type="entry name" value="Spore_III_AC/AD"/>
</dbReference>
<organism evidence="2 3">
    <name type="scientific">Desulfoscipio geothermicus DSM 3669</name>
    <dbReference type="NCBI Taxonomy" id="1121426"/>
    <lineage>
        <taxon>Bacteria</taxon>
        <taxon>Bacillati</taxon>
        <taxon>Bacillota</taxon>
        <taxon>Clostridia</taxon>
        <taxon>Eubacteriales</taxon>
        <taxon>Desulfallaceae</taxon>
        <taxon>Desulfoscipio</taxon>
    </lineage>
</organism>
<dbReference type="OrthoDB" id="1682150at2"/>
<evidence type="ECO:0000313" key="3">
    <source>
        <dbReference type="Proteomes" id="UP000199584"/>
    </source>
</evidence>
<dbReference type="Proteomes" id="UP000199584">
    <property type="component" value="Unassembled WGS sequence"/>
</dbReference>
<dbReference type="EMBL" id="FOYM01000008">
    <property type="protein sequence ID" value="SFR02699.1"/>
    <property type="molecule type" value="Genomic_DNA"/>
</dbReference>
<name>A0A1I6DB87_9FIRM</name>
<keyword evidence="1" id="KW-0812">Transmembrane</keyword>
<dbReference type="InterPro" id="IPR014211">
    <property type="entry name" value="Spore_III_AD"/>
</dbReference>
<feature type="transmembrane region" description="Helical" evidence="1">
    <location>
        <begin position="107"/>
        <end position="127"/>
    </location>
</feature>
<keyword evidence="1" id="KW-1133">Transmembrane helix</keyword>
<feature type="transmembrane region" description="Helical" evidence="1">
    <location>
        <begin position="27"/>
        <end position="54"/>
    </location>
</feature>
<dbReference type="STRING" id="39060.SAMN05660706_10850"/>
<sequence>MDILQISGIALTGAVLAMVLKYKTPPMALMLSIAVGVVIFLLVLGKIGAVVDILKQLSDRADISSIYIGTLLKIIGIAYIADFIAQICRDADQGAFAVKVELAAKVMVLMLAVPIVVAVLQALLRLIP</sequence>
<dbReference type="RefSeq" id="WP_092482622.1">
    <property type="nucleotide sequence ID" value="NZ_FOYM01000008.1"/>
</dbReference>
<dbReference type="AlphaFoldDB" id="A0A1I6DB87"/>
<evidence type="ECO:0000256" key="1">
    <source>
        <dbReference type="SAM" id="Phobius"/>
    </source>
</evidence>
<keyword evidence="1" id="KW-0472">Membrane</keyword>
<accession>A0A1I6DB87</accession>
<evidence type="ECO:0000313" key="2">
    <source>
        <dbReference type="EMBL" id="SFR02699.1"/>
    </source>
</evidence>
<protein>
    <submittedName>
        <fullName evidence="2">Stage III sporulation protein AD</fullName>
    </submittedName>
</protein>
<proteinExistence type="predicted"/>